<evidence type="ECO:0000256" key="17">
    <source>
        <dbReference type="ARBA" id="ARBA00068515"/>
    </source>
</evidence>
<evidence type="ECO:0000256" key="15">
    <source>
        <dbReference type="ARBA" id="ARBA00061589"/>
    </source>
</evidence>
<dbReference type="GO" id="GO:0046872">
    <property type="term" value="F:metal ion binding"/>
    <property type="evidence" value="ECO:0007669"/>
    <property type="project" value="UniProtKB-KW"/>
</dbReference>
<dbReference type="GO" id="GO:0005758">
    <property type="term" value="C:mitochondrial intermembrane space"/>
    <property type="evidence" value="ECO:0007669"/>
    <property type="project" value="UniProtKB-SubCell"/>
</dbReference>
<dbReference type="EC" id="1.1.2.3" evidence="16"/>
<keyword evidence="24" id="KW-1185">Reference proteome</keyword>
<dbReference type="CDD" id="cd02922">
    <property type="entry name" value="FCB2_FMN"/>
    <property type="match status" value="1"/>
</dbReference>
<evidence type="ECO:0000256" key="20">
    <source>
        <dbReference type="ARBA" id="ARBA00078938"/>
    </source>
</evidence>
<dbReference type="PROSITE" id="PS50255">
    <property type="entry name" value="CYTOCHROME_B5_2"/>
    <property type="match status" value="1"/>
</dbReference>
<evidence type="ECO:0000259" key="22">
    <source>
        <dbReference type="PROSITE" id="PS51349"/>
    </source>
</evidence>
<dbReference type="PANTHER" id="PTHR10578:SF148">
    <property type="entry name" value="L-LACTATE DEHYDROGENASE (CYTOCHROME)"/>
    <property type="match status" value="1"/>
</dbReference>
<comment type="subunit">
    <text evidence="3">Homotetramer.</text>
</comment>
<evidence type="ECO:0000256" key="3">
    <source>
        <dbReference type="ARBA" id="ARBA00011881"/>
    </source>
</evidence>
<evidence type="ECO:0000256" key="13">
    <source>
        <dbReference type="ARBA" id="ARBA00052399"/>
    </source>
</evidence>
<evidence type="ECO:0000256" key="1">
    <source>
        <dbReference type="ARBA" id="ARBA00001917"/>
    </source>
</evidence>
<comment type="catalytic activity">
    <reaction evidence="13">
        <text>(S)-lactate + 2 Fe(III)-[cytochrome c] = 2 Fe(II)-[cytochrome c] + pyruvate + 2 H(+)</text>
        <dbReference type="Rhea" id="RHEA:19909"/>
        <dbReference type="Rhea" id="RHEA-COMP:10350"/>
        <dbReference type="Rhea" id="RHEA-COMP:14399"/>
        <dbReference type="ChEBI" id="CHEBI:15361"/>
        <dbReference type="ChEBI" id="CHEBI:15378"/>
        <dbReference type="ChEBI" id="CHEBI:16651"/>
        <dbReference type="ChEBI" id="CHEBI:29033"/>
        <dbReference type="ChEBI" id="CHEBI:29034"/>
        <dbReference type="EC" id="1.1.2.3"/>
    </reaction>
    <physiologicalReaction direction="left-to-right" evidence="13">
        <dbReference type="Rhea" id="RHEA:19910"/>
    </physiologicalReaction>
</comment>
<dbReference type="InterPro" id="IPR000262">
    <property type="entry name" value="FMN-dep_DH"/>
</dbReference>
<dbReference type="PROSITE" id="PS00557">
    <property type="entry name" value="FMN_HYDROXY_ACID_DH_1"/>
    <property type="match status" value="1"/>
</dbReference>
<dbReference type="Pfam" id="PF01070">
    <property type="entry name" value="FMN_dh"/>
    <property type="match status" value="1"/>
</dbReference>
<evidence type="ECO:0000256" key="11">
    <source>
        <dbReference type="ARBA" id="ARBA00023004"/>
    </source>
</evidence>
<keyword evidence="4" id="KW-0813">Transport</keyword>
<dbReference type="PROSITE" id="PS51349">
    <property type="entry name" value="FMN_HYDROXY_ACID_DH_2"/>
    <property type="match status" value="1"/>
</dbReference>
<keyword evidence="11" id="KW-0408">Iron</keyword>
<feature type="domain" description="FMN hydroxy acid dehydrogenase" evidence="22">
    <location>
        <begin position="110"/>
        <end position="476"/>
    </location>
</feature>
<dbReference type="InterPro" id="IPR036400">
    <property type="entry name" value="Cyt_B5-like_heme/steroid_sf"/>
</dbReference>
<feature type="domain" description="Cytochrome b5 heme-binding" evidence="21">
    <location>
        <begin position="7"/>
        <end position="84"/>
    </location>
</feature>
<keyword evidence="7" id="KW-0288">FMN</keyword>
<evidence type="ECO:0000256" key="4">
    <source>
        <dbReference type="ARBA" id="ARBA00022448"/>
    </source>
</evidence>
<dbReference type="SUPFAM" id="SSF55856">
    <property type="entry name" value="Cytochrome b5-like heme/steroid binding domain"/>
    <property type="match status" value="1"/>
</dbReference>
<dbReference type="FunFam" id="3.20.20.70:FF:000062">
    <property type="entry name" value="Cytochrome b2, mitochondrial, putative"/>
    <property type="match status" value="1"/>
</dbReference>
<dbReference type="GO" id="GO:0004460">
    <property type="term" value="F:L-lactate dehydrogenase (cytochrome) activity"/>
    <property type="evidence" value="ECO:0007669"/>
    <property type="project" value="UniProtKB-EC"/>
</dbReference>
<dbReference type="SUPFAM" id="SSF51395">
    <property type="entry name" value="FMN-linked oxidoreductases"/>
    <property type="match status" value="1"/>
</dbReference>
<keyword evidence="6" id="KW-0285">Flavoprotein</keyword>
<accession>A0A507E8H4</accession>
<dbReference type="SMART" id="SM01117">
    <property type="entry name" value="Cyt-b5"/>
    <property type="match status" value="1"/>
</dbReference>
<comment type="similarity">
    <text evidence="15">In the N-terminal section; belongs to the cytochrome b5 family.</text>
</comment>
<name>A0A507E8H4_9FUNG</name>
<evidence type="ECO:0000313" key="23">
    <source>
        <dbReference type="EMBL" id="TPX60104.1"/>
    </source>
</evidence>
<evidence type="ECO:0000256" key="9">
    <source>
        <dbReference type="ARBA" id="ARBA00022946"/>
    </source>
</evidence>
<comment type="cofactor">
    <cofactor evidence="1">
        <name>FMN</name>
        <dbReference type="ChEBI" id="CHEBI:58210"/>
    </cofactor>
</comment>
<keyword evidence="8" id="KW-0479">Metal-binding</keyword>
<dbReference type="InterPro" id="IPR001199">
    <property type="entry name" value="Cyt_B5-like_heme/steroid-bd"/>
</dbReference>
<evidence type="ECO:0000256" key="19">
    <source>
        <dbReference type="ARBA" id="ARBA00078774"/>
    </source>
</evidence>
<protein>
    <recommendedName>
        <fullName evidence="17">L-lactate dehydrogenase (cytochrome)</fullName>
        <ecNumber evidence="16">1.1.2.3</ecNumber>
    </recommendedName>
    <alternativeName>
        <fullName evidence="19">Cytochrome b2</fullName>
    </alternativeName>
    <alternativeName>
        <fullName evidence="18">Flavocytochrome b2</fullName>
    </alternativeName>
    <alternativeName>
        <fullName evidence="20">L-lactate ferricytochrome c oxidoreductase</fullName>
    </alternativeName>
</protein>
<dbReference type="STRING" id="109895.A0A507E8H4"/>
<dbReference type="GO" id="GO:0020037">
    <property type="term" value="F:heme binding"/>
    <property type="evidence" value="ECO:0007669"/>
    <property type="project" value="InterPro"/>
</dbReference>
<evidence type="ECO:0000256" key="18">
    <source>
        <dbReference type="ARBA" id="ARBA00075949"/>
    </source>
</evidence>
<comment type="similarity">
    <text evidence="14">In the C-terminal section; belongs to the FMN-dependent alpha-hydroxy acid dehydrogenase family.</text>
</comment>
<comment type="subcellular location">
    <subcellularLocation>
        <location evidence="2">Mitochondrion intermembrane space</location>
    </subcellularLocation>
</comment>
<dbReference type="FunFam" id="3.10.120.10:FF:000009">
    <property type="entry name" value="Cytochrome b2, mitochondrial, putative"/>
    <property type="match status" value="1"/>
</dbReference>
<evidence type="ECO:0000256" key="8">
    <source>
        <dbReference type="ARBA" id="ARBA00022723"/>
    </source>
</evidence>
<dbReference type="InterPro" id="IPR037458">
    <property type="entry name" value="L-MDH/L-LDH_FMN-bd"/>
</dbReference>
<keyword evidence="12" id="KW-0496">Mitochondrion</keyword>
<dbReference type="Gene3D" id="3.20.20.70">
    <property type="entry name" value="Aldolase class I"/>
    <property type="match status" value="1"/>
</dbReference>
<dbReference type="Gene3D" id="3.10.120.10">
    <property type="entry name" value="Cytochrome b5-like heme/steroid binding domain"/>
    <property type="match status" value="1"/>
</dbReference>
<dbReference type="InterPro" id="IPR037396">
    <property type="entry name" value="FMN_HAD"/>
</dbReference>
<dbReference type="Proteomes" id="UP000318582">
    <property type="component" value="Unassembled WGS sequence"/>
</dbReference>
<dbReference type="Pfam" id="PF00173">
    <property type="entry name" value="Cyt-b5"/>
    <property type="match status" value="1"/>
</dbReference>
<evidence type="ECO:0000259" key="21">
    <source>
        <dbReference type="PROSITE" id="PS50255"/>
    </source>
</evidence>
<reference evidence="23 24" key="1">
    <citation type="journal article" date="2019" name="Sci. Rep.">
        <title>Comparative genomics of chytrid fungi reveal insights into the obligate biotrophic and pathogenic lifestyle of Synchytrium endobioticum.</title>
        <authorList>
            <person name="van de Vossenberg B.T.L.H."/>
            <person name="Warris S."/>
            <person name="Nguyen H.D.T."/>
            <person name="van Gent-Pelzer M.P.E."/>
            <person name="Joly D.L."/>
            <person name="van de Geest H.C."/>
            <person name="Bonants P.J.M."/>
            <person name="Smith D.S."/>
            <person name="Levesque C.A."/>
            <person name="van der Lee T.A.J."/>
        </authorList>
    </citation>
    <scope>NUCLEOTIDE SEQUENCE [LARGE SCALE GENOMIC DNA]</scope>
    <source>
        <strain evidence="23 24">CBS 809.83</strain>
    </source>
</reference>
<dbReference type="AlphaFoldDB" id="A0A507E8H4"/>
<dbReference type="GO" id="GO:0006089">
    <property type="term" value="P:lactate metabolic process"/>
    <property type="evidence" value="ECO:0007669"/>
    <property type="project" value="TreeGrafter"/>
</dbReference>
<organism evidence="23 24">
    <name type="scientific">Powellomyces hirtus</name>
    <dbReference type="NCBI Taxonomy" id="109895"/>
    <lineage>
        <taxon>Eukaryota</taxon>
        <taxon>Fungi</taxon>
        <taxon>Fungi incertae sedis</taxon>
        <taxon>Chytridiomycota</taxon>
        <taxon>Chytridiomycota incertae sedis</taxon>
        <taxon>Chytridiomycetes</taxon>
        <taxon>Spizellomycetales</taxon>
        <taxon>Powellomycetaceae</taxon>
        <taxon>Powellomyces</taxon>
    </lineage>
</organism>
<sequence length="504" mass="55914">MTAPKKDNLVSYQEVQRHSTQDDCWMIIHGKVYDLTRFLPEHPGGKRVLLNQAGMDGTEAFQEIHSEDVIARTLPADAFVGILDQKTFTGKAHKQQATPEELLKKAEKMMPLSQVINLYDFEFMAKKTMKPEAWNYYSSGSDDEMTLRENCNAFQRVWLVPRVMVDVSQIDFRTTILGYPCEAPFYMTATALGRLGHPEGEVALTRAAGQHGIIHMLPTLSSCSLDEMTAARMPEQTQIFQLYVNRDRATTARIIKQAEARGCKALFITVDAPTLGNREKDMRTKFTDEPPTEMKGEDVQRNRGAARAIGSFIDPGLSWKDIPWFRSTTCLPLVLKGIQCAADAVLAAQHGIEGIVLSNHGGRQLETARSGLEILPDVMRALDAHYKTHPSPSKPRMEVYIDGGVRRATDIVKALALGARAVGIGRPFLYAMGGYGQKGVEKAMQVLKDELHSVMQLMGAPTLKDITADMVDVSSLGLHTGAPIRNYLAEEVYEPLKPPDLSKL</sequence>
<dbReference type="EMBL" id="QEAQ01000018">
    <property type="protein sequence ID" value="TPX60104.1"/>
    <property type="molecule type" value="Genomic_DNA"/>
</dbReference>
<comment type="caution">
    <text evidence="23">The sequence shown here is derived from an EMBL/GenBank/DDBJ whole genome shotgun (WGS) entry which is preliminary data.</text>
</comment>
<keyword evidence="10" id="KW-0560">Oxidoreductase</keyword>
<evidence type="ECO:0000256" key="14">
    <source>
        <dbReference type="ARBA" id="ARBA00061137"/>
    </source>
</evidence>
<evidence type="ECO:0000256" key="2">
    <source>
        <dbReference type="ARBA" id="ARBA00004569"/>
    </source>
</evidence>
<dbReference type="PRINTS" id="PR00363">
    <property type="entry name" value="CYTOCHROMEB5"/>
</dbReference>
<keyword evidence="5" id="KW-0349">Heme</keyword>
<keyword evidence="9" id="KW-0809">Transit peptide</keyword>
<dbReference type="InterPro" id="IPR008259">
    <property type="entry name" value="FMN_hydac_DH_AS"/>
</dbReference>
<dbReference type="PANTHER" id="PTHR10578">
    <property type="entry name" value="S -2-HYDROXY-ACID OXIDASE-RELATED"/>
    <property type="match status" value="1"/>
</dbReference>
<evidence type="ECO:0000256" key="16">
    <source>
        <dbReference type="ARBA" id="ARBA00066458"/>
    </source>
</evidence>
<evidence type="ECO:0000313" key="24">
    <source>
        <dbReference type="Proteomes" id="UP000318582"/>
    </source>
</evidence>
<evidence type="ECO:0000256" key="7">
    <source>
        <dbReference type="ARBA" id="ARBA00022643"/>
    </source>
</evidence>
<dbReference type="InterPro" id="IPR013785">
    <property type="entry name" value="Aldolase_TIM"/>
</dbReference>
<gene>
    <name evidence="23" type="ORF">PhCBS80983_g02014</name>
</gene>
<evidence type="ECO:0000256" key="5">
    <source>
        <dbReference type="ARBA" id="ARBA00022617"/>
    </source>
</evidence>
<evidence type="ECO:0000256" key="12">
    <source>
        <dbReference type="ARBA" id="ARBA00023128"/>
    </source>
</evidence>
<dbReference type="InterPro" id="IPR018506">
    <property type="entry name" value="Cyt_B5_heme-BS"/>
</dbReference>
<dbReference type="PROSITE" id="PS00191">
    <property type="entry name" value="CYTOCHROME_B5_1"/>
    <property type="match status" value="1"/>
</dbReference>
<proteinExistence type="inferred from homology"/>
<evidence type="ECO:0000256" key="6">
    <source>
        <dbReference type="ARBA" id="ARBA00022630"/>
    </source>
</evidence>
<evidence type="ECO:0000256" key="10">
    <source>
        <dbReference type="ARBA" id="ARBA00023002"/>
    </source>
</evidence>